<comment type="caution">
    <text evidence="5">The sequence shown here is derived from an EMBL/GenBank/DDBJ whole genome shotgun (WGS) entry which is preliminary data.</text>
</comment>
<evidence type="ECO:0000256" key="4">
    <source>
        <dbReference type="SAM" id="MobiDB-lite"/>
    </source>
</evidence>
<comment type="similarity">
    <text evidence="1">Belongs to the CNOT2/3/5 family.</text>
</comment>
<organism evidence="5 6">
    <name type="scientific">Protea cynaroides</name>
    <dbReference type="NCBI Taxonomy" id="273540"/>
    <lineage>
        <taxon>Eukaryota</taxon>
        <taxon>Viridiplantae</taxon>
        <taxon>Streptophyta</taxon>
        <taxon>Embryophyta</taxon>
        <taxon>Tracheophyta</taxon>
        <taxon>Spermatophyta</taxon>
        <taxon>Magnoliopsida</taxon>
        <taxon>Proteales</taxon>
        <taxon>Proteaceae</taxon>
        <taxon>Protea</taxon>
    </lineage>
</organism>
<keyword evidence="2" id="KW-0805">Transcription regulation</keyword>
<protein>
    <submittedName>
        <fullName evidence="5">Uncharacterized protein</fullName>
    </submittedName>
</protein>
<keyword evidence="6" id="KW-1185">Reference proteome</keyword>
<evidence type="ECO:0000256" key="3">
    <source>
        <dbReference type="ARBA" id="ARBA00023163"/>
    </source>
</evidence>
<dbReference type="OrthoDB" id="25391at2759"/>
<feature type="region of interest" description="Disordered" evidence="4">
    <location>
        <begin position="73"/>
        <end position="94"/>
    </location>
</feature>
<evidence type="ECO:0000313" key="6">
    <source>
        <dbReference type="Proteomes" id="UP001141806"/>
    </source>
</evidence>
<evidence type="ECO:0000313" key="5">
    <source>
        <dbReference type="EMBL" id="KAJ4952544.1"/>
    </source>
</evidence>
<accession>A0A9Q0GS30</accession>
<sequence>MEFFSASLCDFAMSGLLNMSHASSHGHSGVTNRGGNSYSAGGPLSQSQVQGGNNTLSSVGMLNHVNSNDNAPFDINDFPQLNERPSSAGSSQGQLGSLQKQSVVVPQNQEFSIQNEDFPALPGYEDGEIKWLQLRRIILISSPASTVAGFICVVFGSMQVPIRFLVWDPMTSIFNSINSSRASLMFHECTVPEYSMLNFHLHYMNKNPKLEEEEDDREEGFSLKDPAPLYSRGVQPLGNLLLSPSACNSRSFGASCFPSSLTANATETITLHIDNIKRTKGFGLRNTKEQSLDLGIPIPFSKNYVAIEVDFSNDCSTIVQVHWERQRFSAVGDASVEGSDGVFDLDGDGPYGKTVGGGEGGNDRVGYGRDGSGVGKVVGGGDGRRVRGSEEEVKVTRAEKQQRYAITAATIAGAAPKLRKDILTRKALLLFLSHPFM</sequence>
<dbReference type="AlphaFoldDB" id="A0A9Q0GS30"/>
<keyword evidence="3" id="KW-0804">Transcription</keyword>
<reference evidence="5" key="1">
    <citation type="journal article" date="2023" name="Plant J.">
        <title>The genome of the king protea, Protea cynaroides.</title>
        <authorList>
            <person name="Chang J."/>
            <person name="Duong T.A."/>
            <person name="Schoeman C."/>
            <person name="Ma X."/>
            <person name="Roodt D."/>
            <person name="Barker N."/>
            <person name="Li Z."/>
            <person name="Van de Peer Y."/>
            <person name="Mizrachi E."/>
        </authorList>
    </citation>
    <scope>NUCLEOTIDE SEQUENCE</scope>
    <source>
        <tissue evidence="5">Young leaves</tissue>
    </source>
</reference>
<dbReference type="PANTHER" id="PTHR23326">
    <property type="entry name" value="CCR4 NOT-RELATED"/>
    <property type="match status" value="1"/>
</dbReference>
<feature type="compositionally biased region" description="Basic and acidic residues" evidence="4">
    <location>
        <begin position="382"/>
        <end position="393"/>
    </location>
</feature>
<proteinExistence type="inferred from homology"/>
<dbReference type="Proteomes" id="UP001141806">
    <property type="component" value="Unassembled WGS sequence"/>
</dbReference>
<dbReference type="EMBL" id="JAMYWD010000012">
    <property type="protein sequence ID" value="KAJ4952544.1"/>
    <property type="molecule type" value="Genomic_DNA"/>
</dbReference>
<name>A0A9Q0GS30_9MAGN</name>
<feature type="region of interest" description="Disordered" evidence="4">
    <location>
        <begin position="353"/>
        <end position="393"/>
    </location>
</feature>
<dbReference type="GO" id="GO:0030015">
    <property type="term" value="C:CCR4-NOT core complex"/>
    <property type="evidence" value="ECO:0007669"/>
    <property type="project" value="InterPro"/>
</dbReference>
<dbReference type="InterPro" id="IPR040168">
    <property type="entry name" value="Not2/3/5"/>
</dbReference>
<gene>
    <name evidence="5" type="ORF">NE237_029376</name>
</gene>
<feature type="compositionally biased region" description="Gly residues" evidence="4">
    <location>
        <begin position="368"/>
        <end position="381"/>
    </location>
</feature>
<feature type="region of interest" description="Disordered" evidence="4">
    <location>
        <begin position="22"/>
        <end position="61"/>
    </location>
</feature>
<evidence type="ECO:0000256" key="1">
    <source>
        <dbReference type="ARBA" id="ARBA00007682"/>
    </source>
</evidence>
<evidence type="ECO:0000256" key="2">
    <source>
        <dbReference type="ARBA" id="ARBA00023015"/>
    </source>
</evidence>